<evidence type="ECO:0000256" key="2">
    <source>
        <dbReference type="ARBA" id="ARBA00022475"/>
    </source>
</evidence>
<evidence type="ECO:0000256" key="1">
    <source>
        <dbReference type="ARBA" id="ARBA00004236"/>
    </source>
</evidence>
<keyword evidence="6 9" id="KW-0472">Membrane</keyword>
<dbReference type="Gene3D" id="2.60.40.10">
    <property type="entry name" value="Immunoglobulins"/>
    <property type="match status" value="5"/>
</dbReference>
<keyword evidence="7" id="KW-0325">Glycoprotein</keyword>
<dbReference type="PANTHER" id="PTHR46182">
    <property type="entry name" value="FI19480P1"/>
    <property type="match status" value="1"/>
</dbReference>
<dbReference type="SMART" id="SM00089">
    <property type="entry name" value="PKD"/>
    <property type="match status" value="5"/>
</dbReference>
<dbReference type="InterPro" id="IPR013980">
    <property type="entry name" value="MANSC_dom"/>
</dbReference>
<dbReference type="Proteomes" id="UP000694382">
    <property type="component" value="Chromosome 23"/>
</dbReference>
<evidence type="ECO:0000256" key="6">
    <source>
        <dbReference type="ARBA" id="ARBA00023136"/>
    </source>
</evidence>
<feature type="region of interest" description="Disordered" evidence="8">
    <location>
        <begin position="185"/>
        <end position="243"/>
    </location>
</feature>
<dbReference type="InterPro" id="IPR022409">
    <property type="entry name" value="PKD/Chitinase_dom"/>
</dbReference>
<evidence type="ECO:0000256" key="3">
    <source>
        <dbReference type="ARBA" id="ARBA00022692"/>
    </source>
</evidence>
<dbReference type="FunFam" id="2.60.40.10:FF:000061">
    <property type="entry name" value="Dyslexia-associated protein KIAA0319 homolog"/>
    <property type="match status" value="2"/>
</dbReference>
<evidence type="ECO:0000313" key="10">
    <source>
        <dbReference type="Ensembl" id="ENSCPVP00000023693.1"/>
    </source>
</evidence>
<proteinExistence type="predicted"/>
<dbReference type="FunFam" id="2.60.40.10:FF:000319">
    <property type="entry name" value="Dyslexia-associated protein KIAA0319 homolog"/>
    <property type="match status" value="1"/>
</dbReference>
<reference evidence="10" key="2">
    <citation type="submission" date="2025-08" db="UniProtKB">
        <authorList>
            <consortium name="Ensembl"/>
        </authorList>
    </citation>
    <scope>IDENTIFICATION</scope>
</reference>
<sequence>HFCLHFCFSIPVGKELSVFLPSSFPDANWNGSKCELGKILLGGRLRSWAGHHLQLLEGFHTLSSCQTTCCQHPTCDAFWFLENMCIQVNCTMPGTCQPNKTDFSDSVLVFLKKSKSTEHLLNFHMEGNGKTWTSLTVEEEKGNLKLPFSVQVKLRQFLPFQIHTGTSAPESSVLATFSSPVALDLTAPGKTEQPGQPDDAHPQLPTASPVPVKSTAKAQAETSVPSGVPTNGSVTTAQSSTAAAPTMKELVVSAGDSVEVTLPKNEVQLNAFVLPEPPPGTTYSYEWELITHPKDYSGVMAEKHSQTLKLSKLTVGLYEFKVVVDGENAHGEGYVNVTVNPKPRVNQPPVAIVSPPFQEISLPTISTLIDGSKSTDDDKIISYHWEELKGPLREEKVSSDTPILRLTNLVPGNYTFSLTVVDSDGASNSTTANLTVKKAVDYPPVANAGPNQVITLPQNSITLYGNQSTDDHSIVSYEWLLSPNSKGKVMEMQGVRTPVLQLSAMQEGDYTYQLIVTDSAGHQSTAEVTVIVQPENNKPPKADAGPDKELTLPVDSTTLDGSKSSDDQKIVFYLWEKTRGPDGVKLENANSSIATVTGLQVGTYEFTLTVKDERNLQSQSSVNVIVKEEINKPPVAKIAGNVVITLPTNTAELDGSKSSDDKGIVSYLWTRDEGSPAAGEVLNNSDHHPVLLLSNLVEGTYTFHLRVTDAKGESDVERTTVEVKPDPRKNNLVEIILDVNVSQLTERQKGMFIRQIGVLLGVLDSDITVQKIQPYTEQSTKMVFFVQNQPPHQIFKGREVAWTLKNELRKQQSDFLIFRALEINTVTCQLNCSEHGRCDSFTKRCVCDPFWMENFLRVQMGDGESNCEWSVLYVIIASFVIVVAFGILSWMVICCCKRRKGKSKRKSKYKILDATDQESLELKPNPKAGGRHKAQVLNTSLMHSESELDSDEAIFTWPDREKGKLLRSQNGSLRNGHVGTWCLFMCEKLTCGYCPGWETPSCSKVLLGTRAGGTHSHLWYLCPVSGFIPKL</sequence>
<evidence type="ECO:0000256" key="4">
    <source>
        <dbReference type="ARBA" id="ARBA00022737"/>
    </source>
</evidence>
<dbReference type="InterPro" id="IPR000601">
    <property type="entry name" value="PKD_dom"/>
</dbReference>
<dbReference type="GO" id="GO:0005886">
    <property type="term" value="C:plasma membrane"/>
    <property type="evidence" value="ECO:0007669"/>
    <property type="project" value="UniProtKB-SubCell"/>
</dbReference>
<keyword evidence="11" id="KW-1185">Reference proteome</keyword>
<reference evidence="10" key="3">
    <citation type="submission" date="2025-09" db="UniProtKB">
        <authorList>
            <consortium name="Ensembl"/>
        </authorList>
    </citation>
    <scope>IDENTIFICATION</scope>
</reference>
<dbReference type="PROSITE" id="PS50093">
    <property type="entry name" value="PKD"/>
    <property type="match status" value="1"/>
</dbReference>
<organism evidence="10 11">
    <name type="scientific">Geospiza parvula</name>
    <name type="common">Small tree-finch</name>
    <name type="synonym">Camarhynchus parvulus</name>
    <dbReference type="NCBI Taxonomy" id="87175"/>
    <lineage>
        <taxon>Eukaryota</taxon>
        <taxon>Metazoa</taxon>
        <taxon>Chordata</taxon>
        <taxon>Craniata</taxon>
        <taxon>Vertebrata</taxon>
        <taxon>Euteleostomi</taxon>
        <taxon>Archelosauria</taxon>
        <taxon>Archosauria</taxon>
        <taxon>Dinosauria</taxon>
        <taxon>Saurischia</taxon>
        <taxon>Theropoda</taxon>
        <taxon>Coelurosauria</taxon>
        <taxon>Aves</taxon>
        <taxon>Neognathae</taxon>
        <taxon>Neoaves</taxon>
        <taxon>Telluraves</taxon>
        <taxon>Australaves</taxon>
        <taxon>Passeriformes</taxon>
        <taxon>Thraupidae</taxon>
        <taxon>Camarhynchus</taxon>
    </lineage>
</organism>
<dbReference type="PANTHER" id="PTHR46182:SF3">
    <property type="entry name" value="DYSLEXIA-ASSOCIATED PROTEIN KIAA0319-LIKE PROTEIN"/>
    <property type="match status" value="1"/>
</dbReference>
<reference evidence="10" key="1">
    <citation type="submission" date="2020-02" db="EMBL/GenBank/DDBJ databases">
        <authorList>
            <person name="Enbody D E."/>
            <person name="Pettersson E M."/>
        </authorList>
    </citation>
    <scope>NUCLEOTIDE SEQUENCE [LARGE SCALE GENOMIC DNA]</scope>
</reference>
<dbReference type="GO" id="GO:0001764">
    <property type="term" value="P:neuron migration"/>
    <property type="evidence" value="ECO:0007669"/>
    <property type="project" value="TreeGrafter"/>
</dbReference>
<dbReference type="CDD" id="cd00146">
    <property type="entry name" value="PKD"/>
    <property type="match status" value="4"/>
</dbReference>
<dbReference type="Ensembl" id="ENSCPVT00000028742.1">
    <property type="protein sequence ID" value="ENSCPVP00000023693.1"/>
    <property type="gene ID" value="ENSCPVG00000015059.2"/>
</dbReference>
<dbReference type="InterPro" id="IPR029865">
    <property type="entry name" value="KIAA0319-like"/>
</dbReference>
<protein>
    <submittedName>
        <fullName evidence="10">Uncharacterized protein</fullName>
    </submittedName>
</protein>
<feature type="compositionally biased region" description="Polar residues" evidence="8">
    <location>
        <begin position="216"/>
        <end position="232"/>
    </location>
</feature>
<dbReference type="SUPFAM" id="SSF49299">
    <property type="entry name" value="PKD domain"/>
    <property type="match status" value="4"/>
</dbReference>
<dbReference type="GO" id="GO:0005794">
    <property type="term" value="C:Golgi apparatus"/>
    <property type="evidence" value="ECO:0007669"/>
    <property type="project" value="TreeGrafter"/>
</dbReference>
<dbReference type="AlphaFoldDB" id="A0A8U8BIM3"/>
<dbReference type="Pfam" id="PF23597">
    <property type="entry name" value="KIAA0319_N"/>
    <property type="match status" value="1"/>
</dbReference>
<feature type="compositionally biased region" description="Low complexity" evidence="8">
    <location>
        <begin position="233"/>
        <end position="243"/>
    </location>
</feature>
<evidence type="ECO:0000256" key="8">
    <source>
        <dbReference type="SAM" id="MobiDB-lite"/>
    </source>
</evidence>
<dbReference type="GO" id="GO:0031410">
    <property type="term" value="C:cytoplasmic vesicle"/>
    <property type="evidence" value="ECO:0007669"/>
    <property type="project" value="TreeGrafter"/>
</dbReference>
<keyword evidence="4" id="KW-0677">Repeat</keyword>
<dbReference type="Pfam" id="PF23620">
    <property type="entry name" value="KIAA0319"/>
    <property type="match status" value="1"/>
</dbReference>
<evidence type="ECO:0000256" key="5">
    <source>
        <dbReference type="ARBA" id="ARBA00022989"/>
    </source>
</evidence>
<evidence type="ECO:0000256" key="9">
    <source>
        <dbReference type="SAM" id="Phobius"/>
    </source>
</evidence>
<name>A0A8U8BIM3_GEOPR</name>
<dbReference type="FunFam" id="2.60.40.10:FF:000258">
    <property type="entry name" value="Dyslexia-associated protein KIAA0319 homolog"/>
    <property type="match status" value="1"/>
</dbReference>
<dbReference type="InterPro" id="IPR035986">
    <property type="entry name" value="PKD_dom_sf"/>
</dbReference>
<feature type="transmembrane region" description="Helical" evidence="9">
    <location>
        <begin position="871"/>
        <end position="896"/>
    </location>
</feature>
<evidence type="ECO:0000256" key="7">
    <source>
        <dbReference type="ARBA" id="ARBA00023180"/>
    </source>
</evidence>
<evidence type="ECO:0000313" key="11">
    <source>
        <dbReference type="Proteomes" id="UP000694382"/>
    </source>
</evidence>
<keyword evidence="2" id="KW-1003">Cell membrane</keyword>
<dbReference type="InterPro" id="IPR013783">
    <property type="entry name" value="Ig-like_fold"/>
</dbReference>
<dbReference type="Pfam" id="PF22352">
    <property type="entry name" value="K319L-like_PKD"/>
    <property type="match status" value="5"/>
</dbReference>
<dbReference type="FunFam" id="2.60.40.10:FF:000257">
    <property type="entry name" value="Dyslexia-associated protein KIAA0319-like"/>
    <property type="match status" value="1"/>
</dbReference>
<keyword evidence="5 9" id="KW-1133">Transmembrane helix</keyword>
<accession>A0A8U8BIM3</accession>
<dbReference type="InterPro" id="IPR056502">
    <property type="entry name" value="KIAA0319-like_C"/>
</dbReference>
<comment type="subcellular location">
    <subcellularLocation>
        <location evidence="1">Cell membrane</location>
    </subcellularLocation>
</comment>
<keyword evidence="3 9" id="KW-0812">Transmembrane</keyword>